<dbReference type="PROSITE" id="PS50089">
    <property type="entry name" value="ZF_RING_2"/>
    <property type="match status" value="1"/>
</dbReference>
<comment type="similarity">
    <text evidence="2">Belongs to the CND3 (condensin subunit 3) family.</text>
</comment>
<keyword evidence="3" id="KW-0158">Chromosome</keyword>
<proteinExistence type="inferred from homology"/>
<evidence type="ECO:0000313" key="11">
    <source>
        <dbReference type="EMBL" id="KAF3578527.1"/>
    </source>
</evidence>
<keyword evidence="12" id="KW-1185">Reference proteome</keyword>
<keyword evidence="4" id="KW-0132">Cell division</keyword>
<evidence type="ECO:0000313" key="12">
    <source>
        <dbReference type="Proteomes" id="UP000266723"/>
    </source>
</evidence>
<protein>
    <recommendedName>
        <fullName evidence="10">RING-type domain-containing protein</fullName>
    </recommendedName>
</protein>
<keyword evidence="6" id="KW-0226">DNA condensation</keyword>
<dbReference type="Proteomes" id="UP000266723">
    <property type="component" value="Unassembled WGS sequence"/>
</dbReference>
<evidence type="ECO:0000256" key="9">
    <source>
        <dbReference type="SAM" id="MobiDB-lite"/>
    </source>
</evidence>
<keyword evidence="8" id="KW-0863">Zinc-finger</keyword>
<sequence>MGEESETASASASADLHLLHKIAKILNDTRTSYATHNRKLKELASLRSKLSPSDSDDESPPLRRFSSVFFKTLTPLFAAAQRRTAAAERIVRFVAEFACLGSNSDGGDSDCDEFLDGFLRFLIPGSVAANRNARFRACQIISEIILRLPDEVEVADELWDDVIDCMMVRVRDKVPVIRTFAVRSLSRFVNDPDNTDILDLLLEVLPLEQNPEVRKTIVLSLPPSNATTQAIIDCTLDINESVRKAAYSVLANKVPLQSLSIKLRTTILERGLADRAVNVSKECLKLMKDQWLSNSCQGDPIEFLKYLDVETYESVAESALEVLLSEGLIMPSDDKSIQQYISSADGEARDESTCSTPSIQLMEPEIALYWRVICRNLHKSAQAKGSDAATAMGAEAAVYAAEASDANDLLERILPASVSDYVVLVKAHIEAGPNHHFASRQLLLLGTMLDFSDAMLHKTASSFVQELLHRPFEQELDEDGNSIVIGDGINLGGDKDWADAVSKLAKKVHSAPGEYEQLILVVVEELARPCRERTADFLQWMHMLSLTSLLLENGESLHSLREKGIEPEEILHALLLPGAKHTHLDVQRIAIKCLGLFGLLEKKPSEELVRQLRVAFCRSPPPISIMASKALVDLGMWHSPAEVDKAMGQDLLSQFEDENIDFVPVDLSNAEEDLNFKMLDLLYAGLESEDWRAYTESTENESVKATVGEGFAKLLLLGEKFPNLPASLYPFVLVKLISLYFSEESKEQLRFKQCLSVFFEHYASLSEKHKLNYLACDVRFKQCLSVFFEHYASLSEKHKGYVSKAFVPLIRSMWPGIDDGNSKNSSYVVSNQRKRAVQASRFIVQMMQTPLYKSPDSLEESVQPPLDRTEEGLAIRIVIEMVSFKAKKTAAEKAYVLALCKTLVLLNLKSSEQNVIRLIKNLLSRVADSAYSEKDLLKEVKLVLEHLKSLDDNPSEELSQDEAQDEAKSIFESLGVNYDMDITAPVTVPQTPAPCSTRPAPSRRRVRRIEESSDEEETSPPPSAPNTLMTRSHRATLNMESMNILSIRVHNLIEDFTEDVILHIRSRYIRLEPHGFTPSHISELLRGQQVNESQHIGEKIANEINRSLSNDKTLREPVFVNVEVEFIKERRLVVPSDVPASFEVLQRLVEEHRVDLNGNKETLCSICIEDLSKSQQSVIEMPNCLHMFHQNCLFEWLGRKNSCPLCRRFVRPRNRIKKQKLENVTAFDSVANC</sequence>
<dbReference type="Gene3D" id="3.30.40.10">
    <property type="entry name" value="Zinc/RING finger domain, C3HC4 (zinc finger)"/>
    <property type="match status" value="1"/>
</dbReference>
<dbReference type="SUPFAM" id="SSF48371">
    <property type="entry name" value="ARM repeat"/>
    <property type="match status" value="1"/>
</dbReference>
<dbReference type="Pfam" id="PF13639">
    <property type="entry name" value="zf-RING_2"/>
    <property type="match status" value="1"/>
</dbReference>
<evidence type="ECO:0000256" key="8">
    <source>
        <dbReference type="PROSITE-ProRule" id="PRU00175"/>
    </source>
</evidence>
<dbReference type="InterPro" id="IPR027165">
    <property type="entry name" value="CND3"/>
</dbReference>
<keyword evidence="8" id="KW-0479">Metal-binding</keyword>
<dbReference type="SUPFAM" id="SSF57850">
    <property type="entry name" value="RING/U-box"/>
    <property type="match status" value="1"/>
</dbReference>
<dbReference type="PANTHER" id="PTHR14418">
    <property type="entry name" value="CONDENSIN COMPLEX SUBUNIT 3-RELATED"/>
    <property type="match status" value="1"/>
</dbReference>
<dbReference type="InterPro" id="IPR011989">
    <property type="entry name" value="ARM-like"/>
</dbReference>
<dbReference type="InterPro" id="IPR016024">
    <property type="entry name" value="ARM-type_fold"/>
</dbReference>
<evidence type="ECO:0000256" key="3">
    <source>
        <dbReference type="ARBA" id="ARBA00022454"/>
    </source>
</evidence>
<feature type="region of interest" description="Disordered" evidence="9">
    <location>
        <begin position="985"/>
        <end position="1029"/>
    </location>
</feature>
<reference evidence="11 12" key="1">
    <citation type="journal article" date="2020" name="BMC Genomics">
        <title>Intraspecific diversification of the crop wild relative Brassica cretica Lam. using demographic model selection.</title>
        <authorList>
            <person name="Kioukis A."/>
            <person name="Michalopoulou V.A."/>
            <person name="Briers L."/>
            <person name="Pirintsos S."/>
            <person name="Studholme D.J."/>
            <person name="Pavlidis P."/>
            <person name="Sarris P.F."/>
        </authorList>
    </citation>
    <scope>NUCLEOTIDE SEQUENCE [LARGE SCALE GENOMIC DNA]</scope>
    <source>
        <strain evidence="12">cv. PFS-1207/04</strain>
    </source>
</reference>
<gene>
    <name evidence="11" type="ORF">DY000_02033401</name>
</gene>
<evidence type="ECO:0000256" key="7">
    <source>
        <dbReference type="ARBA" id="ARBA00023306"/>
    </source>
</evidence>
<evidence type="ECO:0000256" key="5">
    <source>
        <dbReference type="ARBA" id="ARBA00022776"/>
    </source>
</evidence>
<evidence type="ECO:0000256" key="6">
    <source>
        <dbReference type="ARBA" id="ARBA00023067"/>
    </source>
</evidence>
<comment type="subcellular location">
    <subcellularLocation>
        <location evidence="1">Chromosome</location>
    </subcellularLocation>
</comment>
<dbReference type="EMBL" id="QGKV02000649">
    <property type="protein sequence ID" value="KAF3578527.1"/>
    <property type="molecule type" value="Genomic_DNA"/>
</dbReference>
<dbReference type="InterPro" id="IPR001841">
    <property type="entry name" value="Znf_RING"/>
</dbReference>
<evidence type="ECO:0000256" key="1">
    <source>
        <dbReference type="ARBA" id="ARBA00004286"/>
    </source>
</evidence>
<dbReference type="SMART" id="SM00184">
    <property type="entry name" value="RING"/>
    <property type="match status" value="1"/>
</dbReference>
<name>A0ABQ7DKP6_BRACR</name>
<dbReference type="Pfam" id="PF12719">
    <property type="entry name" value="Cnd3"/>
    <property type="match status" value="2"/>
</dbReference>
<keyword evidence="5" id="KW-0498">Mitosis</keyword>
<dbReference type="PANTHER" id="PTHR14418:SF5">
    <property type="entry name" value="CONDENSIN COMPLEX SUBUNIT 3"/>
    <property type="match status" value="1"/>
</dbReference>
<comment type="caution">
    <text evidence="11">The sequence shown here is derived from an EMBL/GenBank/DDBJ whole genome shotgun (WGS) entry which is preliminary data.</text>
</comment>
<dbReference type="InterPro" id="IPR013083">
    <property type="entry name" value="Znf_RING/FYVE/PHD"/>
</dbReference>
<dbReference type="InterPro" id="IPR025977">
    <property type="entry name" value="Cnd3_C"/>
</dbReference>
<evidence type="ECO:0000259" key="10">
    <source>
        <dbReference type="PROSITE" id="PS50089"/>
    </source>
</evidence>
<keyword evidence="7" id="KW-0131">Cell cycle</keyword>
<evidence type="ECO:0000256" key="4">
    <source>
        <dbReference type="ARBA" id="ARBA00022618"/>
    </source>
</evidence>
<accession>A0ABQ7DKP6</accession>
<organism evidence="11 12">
    <name type="scientific">Brassica cretica</name>
    <name type="common">Mustard</name>
    <dbReference type="NCBI Taxonomy" id="69181"/>
    <lineage>
        <taxon>Eukaryota</taxon>
        <taxon>Viridiplantae</taxon>
        <taxon>Streptophyta</taxon>
        <taxon>Embryophyta</taxon>
        <taxon>Tracheophyta</taxon>
        <taxon>Spermatophyta</taxon>
        <taxon>Magnoliopsida</taxon>
        <taxon>eudicotyledons</taxon>
        <taxon>Gunneridae</taxon>
        <taxon>Pentapetalae</taxon>
        <taxon>rosids</taxon>
        <taxon>malvids</taxon>
        <taxon>Brassicales</taxon>
        <taxon>Brassicaceae</taxon>
        <taxon>Brassiceae</taxon>
        <taxon>Brassica</taxon>
    </lineage>
</organism>
<dbReference type="Gene3D" id="1.25.10.10">
    <property type="entry name" value="Leucine-rich Repeat Variant"/>
    <property type="match status" value="1"/>
</dbReference>
<evidence type="ECO:0000256" key="2">
    <source>
        <dbReference type="ARBA" id="ARBA00006533"/>
    </source>
</evidence>
<feature type="compositionally biased region" description="Low complexity" evidence="9">
    <location>
        <begin position="985"/>
        <end position="1000"/>
    </location>
</feature>
<feature type="domain" description="RING-type" evidence="10">
    <location>
        <begin position="1164"/>
        <end position="1207"/>
    </location>
</feature>
<keyword evidence="8" id="KW-0862">Zinc</keyword>